<keyword evidence="6" id="KW-0418">Kinase</keyword>
<dbReference type="EC" id="2.7.1.12" evidence="3"/>
<dbReference type="OrthoDB" id="275177at2759"/>
<evidence type="ECO:0000256" key="4">
    <source>
        <dbReference type="ARBA" id="ARBA00022679"/>
    </source>
</evidence>
<evidence type="ECO:0000256" key="2">
    <source>
        <dbReference type="ARBA" id="ARBA00008420"/>
    </source>
</evidence>
<dbReference type="GO" id="GO:0005737">
    <property type="term" value="C:cytoplasm"/>
    <property type="evidence" value="ECO:0007669"/>
    <property type="project" value="TreeGrafter"/>
</dbReference>
<comment type="similarity">
    <text evidence="2">Belongs to the gluconokinase GntK/GntV family.</text>
</comment>
<comment type="pathway">
    <text evidence="1">Carbohydrate acid metabolism; D-gluconate degradation.</text>
</comment>
<dbReference type="SUPFAM" id="SSF52540">
    <property type="entry name" value="P-loop containing nucleoside triphosphate hydrolases"/>
    <property type="match status" value="1"/>
</dbReference>
<comment type="catalytic activity">
    <reaction evidence="9">
        <text>D-gluconate + ATP = 6-phospho-D-gluconate + ADP + H(+)</text>
        <dbReference type="Rhea" id="RHEA:19433"/>
        <dbReference type="ChEBI" id="CHEBI:15378"/>
        <dbReference type="ChEBI" id="CHEBI:18391"/>
        <dbReference type="ChEBI" id="CHEBI:30616"/>
        <dbReference type="ChEBI" id="CHEBI:58759"/>
        <dbReference type="ChEBI" id="CHEBI:456216"/>
        <dbReference type="EC" id="2.7.1.12"/>
    </reaction>
</comment>
<evidence type="ECO:0000313" key="10">
    <source>
        <dbReference type="EMBL" id="KAJ2688123.1"/>
    </source>
</evidence>
<evidence type="ECO:0000256" key="9">
    <source>
        <dbReference type="ARBA" id="ARBA00048090"/>
    </source>
</evidence>
<dbReference type="Gene3D" id="3.40.50.300">
    <property type="entry name" value="P-loop containing nucleotide triphosphate hydrolases"/>
    <property type="match status" value="1"/>
</dbReference>
<dbReference type="GO" id="GO:0005975">
    <property type="term" value="P:carbohydrate metabolic process"/>
    <property type="evidence" value="ECO:0007669"/>
    <property type="project" value="InterPro"/>
</dbReference>
<reference evidence="10" key="1">
    <citation type="submission" date="2022-07" db="EMBL/GenBank/DDBJ databases">
        <title>Phylogenomic reconstructions and comparative analyses of Kickxellomycotina fungi.</title>
        <authorList>
            <person name="Reynolds N.K."/>
            <person name="Stajich J.E."/>
            <person name="Barry K."/>
            <person name="Grigoriev I.V."/>
            <person name="Crous P."/>
            <person name="Smith M.E."/>
        </authorList>
    </citation>
    <scope>NUCLEOTIDE SEQUENCE</scope>
    <source>
        <strain evidence="10">CBS 109367</strain>
    </source>
</reference>
<dbReference type="Proteomes" id="UP001151516">
    <property type="component" value="Unassembled WGS sequence"/>
</dbReference>
<dbReference type="EMBL" id="JANBTX010000054">
    <property type="protein sequence ID" value="KAJ2688123.1"/>
    <property type="molecule type" value="Genomic_DNA"/>
</dbReference>
<proteinExistence type="inferred from homology"/>
<keyword evidence="4" id="KW-0808">Transferase</keyword>
<gene>
    <name evidence="10" type="ORF">IWW39_002466</name>
</gene>
<protein>
    <recommendedName>
        <fullName evidence="3">gluconokinase</fullName>
        <ecNumber evidence="3">2.7.1.12</ecNumber>
    </recommendedName>
    <alternativeName>
        <fullName evidence="8">Gluconate kinase</fullName>
    </alternativeName>
</protein>
<evidence type="ECO:0000256" key="6">
    <source>
        <dbReference type="ARBA" id="ARBA00022777"/>
    </source>
</evidence>
<evidence type="ECO:0000256" key="8">
    <source>
        <dbReference type="ARBA" id="ARBA00029835"/>
    </source>
</evidence>
<dbReference type="InterPro" id="IPR027417">
    <property type="entry name" value="P-loop_NTPase"/>
</dbReference>
<dbReference type="PANTHER" id="PTHR43442:SF3">
    <property type="entry name" value="GLUCONOKINASE-RELATED"/>
    <property type="match status" value="1"/>
</dbReference>
<evidence type="ECO:0000313" key="11">
    <source>
        <dbReference type="Proteomes" id="UP001151516"/>
    </source>
</evidence>
<dbReference type="InterPro" id="IPR006001">
    <property type="entry name" value="Therm_gnt_kin"/>
</dbReference>
<name>A0A9W8GN17_9FUNG</name>
<dbReference type="CDD" id="cd02021">
    <property type="entry name" value="GntK"/>
    <property type="match status" value="1"/>
</dbReference>
<evidence type="ECO:0000256" key="7">
    <source>
        <dbReference type="ARBA" id="ARBA00022840"/>
    </source>
</evidence>
<evidence type="ECO:0000256" key="3">
    <source>
        <dbReference type="ARBA" id="ARBA00012054"/>
    </source>
</evidence>
<accession>A0A9W8GN17</accession>
<keyword evidence="5" id="KW-0547">Nucleotide-binding</keyword>
<evidence type="ECO:0000256" key="5">
    <source>
        <dbReference type="ARBA" id="ARBA00022741"/>
    </source>
</evidence>
<dbReference type="Pfam" id="PF13238">
    <property type="entry name" value="AAA_18"/>
    <property type="match status" value="1"/>
</dbReference>
<organism evidence="10 11">
    <name type="scientific">Coemansia spiralis</name>
    <dbReference type="NCBI Taxonomy" id="417178"/>
    <lineage>
        <taxon>Eukaryota</taxon>
        <taxon>Fungi</taxon>
        <taxon>Fungi incertae sedis</taxon>
        <taxon>Zoopagomycota</taxon>
        <taxon>Kickxellomycotina</taxon>
        <taxon>Kickxellomycetes</taxon>
        <taxon>Kickxellales</taxon>
        <taxon>Kickxellaceae</taxon>
        <taxon>Coemansia</taxon>
    </lineage>
</organism>
<dbReference type="PANTHER" id="PTHR43442">
    <property type="entry name" value="GLUCONOKINASE-RELATED"/>
    <property type="match status" value="1"/>
</dbReference>
<keyword evidence="11" id="KW-1185">Reference proteome</keyword>
<evidence type="ECO:0000256" key="1">
    <source>
        <dbReference type="ARBA" id="ARBA00004875"/>
    </source>
</evidence>
<dbReference type="AlphaFoldDB" id="A0A9W8GN17"/>
<dbReference type="GO" id="GO:0046316">
    <property type="term" value="F:gluconokinase activity"/>
    <property type="evidence" value="ECO:0007669"/>
    <property type="project" value="UniProtKB-EC"/>
</dbReference>
<comment type="caution">
    <text evidence="10">The sequence shown here is derived from an EMBL/GenBank/DDBJ whole genome shotgun (WGS) entry which is preliminary data.</text>
</comment>
<dbReference type="GO" id="GO:0005524">
    <property type="term" value="F:ATP binding"/>
    <property type="evidence" value="ECO:0007669"/>
    <property type="project" value="UniProtKB-KW"/>
</dbReference>
<keyword evidence="7" id="KW-0067">ATP-binding</keyword>
<sequence length="219" mass="24362">MRVQESYSVYPVRAIIVMGVSGCGKSTIGSQLAQRLGHAPFIDADALHPASNVEKMARGEPLADKDRWPWLSRVREEIGKAAQELLAGHDSSLCSARTIVGSRESSSSQRMYVVCGCSSLKRSYREFLSRSDPDTPLEQLTHDTVFVYVDVSKTELLRRLDKRSDHFFNPVLLDSQLETLEPPDTTREAAISVFGEGPTESVVEDVYHRVTSYIAKNSL</sequence>